<gene>
    <name evidence="1" type="ORF">B7Z12_13360</name>
</gene>
<evidence type="ECO:0000313" key="2">
    <source>
        <dbReference type="Proteomes" id="UP000215616"/>
    </source>
</evidence>
<dbReference type="AlphaFoldDB" id="A0A258D2C4"/>
<protein>
    <submittedName>
        <fullName evidence="1">Uncharacterized protein</fullName>
    </submittedName>
</protein>
<sequence>MEPKDLETLVSYQMALFTALSGVMLGKGLIQREELHAALLLVAEREQDPSAQKFLRATAEAFAINRMPSAQERKRMI</sequence>
<dbReference type="EMBL" id="NCDQ01000222">
    <property type="protein sequence ID" value="OYX01796.1"/>
    <property type="molecule type" value="Genomic_DNA"/>
</dbReference>
<comment type="caution">
    <text evidence="1">The sequence shown here is derived from an EMBL/GenBank/DDBJ whole genome shotgun (WGS) entry which is preliminary data.</text>
</comment>
<name>A0A258D2C4_CAUVI</name>
<evidence type="ECO:0000313" key="1">
    <source>
        <dbReference type="EMBL" id="OYX01796.1"/>
    </source>
</evidence>
<accession>A0A258D2C4</accession>
<reference evidence="1 2" key="1">
    <citation type="submission" date="2017-03" db="EMBL/GenBank/DDBJ databases">
        <title>Lifting the veil on microbial sulfur biogeochemistry in mining wastewaters.</title>
        <authorList>
            <person name="Kantor R.S."/>
            <person name="Colenbrander Nelson T."/>
            <person name="Marshall S."/>
            <person name="Bennett D."/>
            <person name="Apte S."/>
            <person name="Camacho D."/>
            <person name="Thomas B.C."/>
            <person name="Warren L.A."/>
            <person name="Banfield J.F."/>
        </authorList>
    </citation>
    <scope>NUCLEOTIDE SEQUENCE [LARGE SCALE GENOMIC DNA]</scope>
    <source>
        <strain evidence="1">32-67-7</strain>
    </source>
</reference>
<proteinExistence type="predicted"/>
<organism evidence="1 2">
    <name type="scientific">Caulobacter vibrioides</name>
    <name type="common">Caulobacter crescentus</name>
    <dbReference type="NCBI Taxonomy" id="155892"/>
    <lineage>
        <taxon>Bacteria</taxon>
        <taxon>Pseudomonadati</taxon>
        <taxon>Pseudomonadota</taxon>
        <taxon>Alphaproteobacteria</taxon>
        <taxon>Caulobacterales</taxon>
        <taxon>Caulobacteraceae</taxon>
        <taxon>Caulobacter</taxon>
    </lineage>
</organism>
<dbReference type="Proteomes" id="UP000215616">
    <property type="component" value="Unassembled WGS sequence"/>
</dbReference>